<keyword evidence="3" id="KW-1185">Reference proteome</keyword>
<dbReference type="PANTHER" id="PTHR34309">
    <property type="entry name" value="SLR1406 PROTEIN"/>
    <property type="match status" value="1"/>
</dbReference>
<dbReference type="PANTHER" id="PTHR34309:SF1">
    <property type="entry name" value="PROTEIN GLCG"/>
    <property type="match status" value="1"/>
</dbReference>
<dbReference type="InterPro" id="IPR038084">
    <property type="entry name" value="PduO/GlcC-like_sf"/>
</dbReference>
<accession>A0A2U8WA75</accession>
<dbReference type="SUPFAM" id="SSF143744">
    <property type="entry name" value="GlcG-like"/>
    <property type="match status" value="1"/>
</dbReference>
<dbReference type="AlphaFoldDB" id="A0A2U8WA75"/>
<gene>
    <name evidence="2" type="ORF">DK389_23430</name>
</gene>
<organism evidence="2 3">
    <name type="scientific">Methylobacterium durans</name>
    <dbReference type="NCBI Taxonomy" id="2202825"/>
    <lineage>
        <taxon>Bacteria</taxon>
        <taxon>Pseudomonadati</taxon>
        <taxon>Pseudomonadota</taxon>
        <taxon>Alphaproteobacteria</taxon>
        <taxon>Hyphomicrobiales</taxon>
        <taxon>Methylobacteriaceae</taxon>
        <taxon>Methylobacterium</taxon>
    </lineage>
</organism>
<sequence length="178" mass="18641">MRVAARAAFVLLLAGAMMSGGAPQAQTGATPPPAGGTPDQMPYDVPYGVPINLERAKQVLAAAEAEALKRNWKMNIAVVDTHGDLVHFVRMDGAQLASVTIAQNKARTAARWRRESRVFYNAYETGHPYLGTLDPQLAASPGGFPLIEGGKLIGALGCSGGTGDQDAVICKVGADLIR</sequence>
<keyword evidence="1" id="KW-0732">Signal</keyword>
<dbReference type="Proteomes" id="UP000245926">
    <property type="component" value="Chromosome"/>
</dbReference>
<dbReference type="RefSeq" id="WP_109893196.1">
    <property type="nucleotide sequence ID" value="NZ_CP029550.1"/>
</dbReference>
<name>A0A2U8WA75_9HYPH</name>
<dbReference type="InterPro" id="IPR005624">
    <property type="entry name" value="PduO/GlcC-like"/>
</dbReference>
<proteinExistence type="predicted"/>
<evidence type="ECO:0000256" key="1">
    <source>
        <dbReference type="SAM" id="SignalP"/>
    </source>
</evidence>
<reference evidence="3" key="1">
    <citation type="submission" date="2018-05" db="EMBL/GenBank/DDBJ databases">
        <title>Complete Genome Sequence of Methylobacterium sp. 17SD2-17.</title>
        <authorList>
            <person name="Srinivasan S."/>
        </authorList>
    </citation>
    <scope>NUCLEOTIDE SEQUENCE [LARGE SCALE GENOMIC DNA]</scope>
    <source>
        <strain evidence="3">17SD2-17</strain>
    </source>
</reference>
<feature type="signal peptide" evidence="1">
    <location>
        <begin position="1"/>
        <end position="25"/>
    </location>
</feature>
<evidence type="ECO:0000313" key="3">
    <source>
        <dbReference type="Proteomes" id="UP000245926"/>
    </source>
</evidence>
<dbReference type="KEGG" id="mets:DK389_23430"/>
<dbReference type="EMBL" id="CP029550">
    <property type="protein sequence ID" value="AWN42909.1"/>
    <property type="molecule type" value="Genomic_DNA"/>
</dbReference>
<dbReference type="OrthoDB" id="7222954at2"/>
<protein>
    <submittedName>
        <fullName evidence="2">Heme-binding protein</fullName>
    </submittedName>
</protein>
<evidence type="ECO:0000313" key="2">
    <source>
        <dbReference type="EMBL" id="AWN42909.1"/>
    </source>
</evidence>
<feature type="chain" id="PRO_5016021036" evidence="1">
    <location>
        <begin position="26"/>
        <end position="178"/>
    </location>
</feature>
<dbReference type="InterPro" id="IPR052517">
    <property type="entry name" value="GlcG_carb_metab_protein"/>
</dbReference>
<dbReference type="Pfam" id="PF03928">
    <property type="entry name" value="HbpS-like"/>
    <property type="match status" value="1"/>
</dbReference>
<dbReference type="Gene3D" id="3.30.450.150">
    <property type="entry name" value="Haem-degrading domain"/>
    <property type="match status" value="1"/>
</dbReference>